<organism evidence="1 2">
    <name type="scientific">Candidatus Yonathbacteria bacterium RIFOXYD1_FULL_52_36</name>
    <dbReference type="NCBI Taxonomy" id="1802730"/>
    <lineage>
        <taxon>Bacteria</taxon>
        <taxon>Candidatus Yonathiibacteriota</taxon>
    </lineage>
</organism>
<dbReference type="AlphaFoldDB" id="A0A1G2SI26"/>
<comment type="caution">
    <text evidence="1">The sequence shown here is derived from an EMBL/GenBank/DDBJ whole genome shotgun (WGS) entry which is preliminary data.</text>
</comment>
<sequence length="127" mass="14641">MDAPQSSIFPIHKVPYSNGIMFYWTIWNSWHRVPLIKYGDIFVPVNEHHTLIVLATKIIAIANLRVDGEHPNSRDTTQSFQGMVMGLNFSCQNELNWGAIVFGDNDIDFKYYRDMATKELVKIIGEH</sequence>
<dbReference type="EMBL" id="MHUZ01000035">
    <property type="protein sequence ID" value="OHA84733.1"/>
    <property type="molecule type" value="Genomic_DNA"/>
</dbReference>
<proteinExistence type="predicted"/>
<name>A0A1G2SI26_9BACT</name>
<evidence type="ECO:0000313" key="1">
    <source>
        <dbReference type="EMBL" id="OHA84733.1"/>
    </source>
</evidence>
<protein>
    <submittedName>
        <fullName evidence="1">Uncharacterized protein</fullName>
    </submittedName>
</protein>
<dbReference type="Proteomes" id="UP000178168">
    <property type="component" value="Unassembled WGS sequence"/>
</dbReference>
<gene>
    <name evidence="1" type="ORF">A2591_03375</name>
</gene>
<accession>A0A1G2SI26</accession>
<evidence type="ECO:0000313" key="2">
    <source>
        <dbReference type="Proteomes" id="UP000178168"/>
    </source>
</evidence>
<reference evidence="1 2" key="1">
    <citation type="journal article" date="2016" name="Nat. Commun.">
        <title>Thousands of microbial genomes shed light on interconnected biogeochemical processes in an aquifer system.</title>
        <authorList>
            <person name="Anantharaman K."/>
            <person name="Brown C.T."/>
            <person name="Hug L.A."/>
            <person name="Sharon I."/>
            <person name="Castelle C.J."/>
            <person name="Probst A.J."/>
            <person name="Thomas B.C."/>
            <person name="Singh A."/>
            <person name="Wilkins M.J."/>
            <person name="Karaoz U."/>
            <person name="Brodie E.L."/>
            <person name="Williams K.H."/>
            <person name="Hubbard S.S."/>
            <person name="Banfield J.F."/>
        </authorList>
    </citation>
    <scope>NUCLEOTIDE SEQUENCE [LARGE SCALE GENOMIC DNA]</scope>
</reference>